<reference evidence="1" key="1">
    <citation type="submission" date="2022-07" db="EMBL/GenBank/DDBJ databases">
        <title>Genome Sequence of Lecanicillium saksenae.</title>
        <authorList>
            <person name="Buettner E."/>
        </authorList>
    </citation>
    <scope>NUCLEOTIDE SEQUENCE</scope>
    <source>
        <strain evidence="1">VT-O1</strain>
    </source>
</reference>
<organism evidence="1 2">
    <name type="scientific">Lecanicillium saksenae</name>
    <dbReference type="NCBI Taxonomy" id="468837"/>
    <lineage>
        <taxon>Eukaryota</taxon>
        <taxon>Fungi</taxon>
        <taxon>Dikarya</taxon>
        <taxon>Ascomycota</taxon>
        <taxon>Pezizomycotina</taxon>
        <taxon>Sordariomycetes</taxon>
        <taxon>Hypocreomycetidae</taxon>
        <taxon>Hypocreales</taxon>
        <taxon>Cordycipitaceae</taxon>
        <taxon>Lecanicillium</taxon>
    </lineage>
</organism>
<sequence>MPPRVYSCDALLVRALSTDDARVTSSSSAVVLPISPARPGRGITLLVRACGRAREHQTRLRQGERDISERHPPKNNHFFLQISKQKEGEETTDPSRPVPFYSTAYTKRTTGDAYIRLVTEAAASHNSLGFALKERKHTHIHTSAQLTTSRKPHSDKATHPCQRKREPEEKNQNATSASADGSLLVPVALIRQLDNEPWSVFTCASACRDNGIN</sequence>
<proteinExistence type="predicted"/>
<comment type="caution">
    <text evidence="1">The sequence shown here is derived from an EMBL/GenBank/DDBJ whole genome shotgun (WGS) entry which is preliminary data.</text>
</comment>
<evidence type="ECO:0000313" key="1">
    <source>
        <dbReference type="EMBL" id="KAJ3497595.1"/>
    </source>
</evidence>
<gene>
    <name evidence="1" type="ORF">NLG97_g1787</name>
</gene>
<dbReference type="EMBL" id="JANAKD010000101">
    <property type="protein sequence ID" value="KAJ3497595.1"/>
    <property type="molecule type" value="Genomic_DNA"/>
</dbReference>
<accession>A0ACC1R3F7</accession>
<dbReference type="Proteomes" id="UP001148737">
    <property type="component" value="Unassembled WGS sequence"/>
</dbReference>
<keyword evidence="2" id="KW-1185">Reference proteome</keyword>
<name>A0ACC1R3F7_9HYPO</name>
<evidence type="ECO:0000313" key="2">
    <source>
        <dbReference type="Proteomes" id="UP001148737"/>
    </source>
</evidence>
<protein>
    <submittedName>
        <fullName evidence="1">Uncharacterized protein</fullName>
    </submittedName>
</protein>